<accession>A0AAV1EEW7</accession>
<dbReference type="EMBL" id="OX459126">
    <property type="protein sequence ID" value="CAI9118295.1"/>
    <property type="molecule type" value="Genomic_DNA"/>
</dbReference>
<organism evidence="2 3">
    <name type="scientific">Oldenlandia corymbosa var. corymbosa</name>
    <dbReference type="NCBI Taxonomy" id="529605"/>
    <lineage>
        <taxon>Eukaryota</taxon>
        <taxon>Viridiplantae</taxon>
        <taxon>Streptophyta</taxon>
        <taxon>Embryophyta</taxon>
        <taxon>Tracheophyta</taxon>
        <taxon>Spermatophyta</taxon>
        <taxon>Magnoliopsida</taxon>
        <taxon>eudicotyledons</taxon>
        <taxon>Gunneridae</taxon>
        <taxon>Pentapetalae</taxon>
        <taxon>asterids</taxon>
        <taxon>lamiids</taxon>
        <taxon>Gentianales</taxon>
        <taxon>Rubiaceae</taxon>
        <taxon>Rubioideae</taxon>
        <taxon>Spermacoceae</taxon>
        <taxon>Hedyotis-Oldenlandia complex</taxon>
        <taxon>Oldenlandia</taxon>
    </lineage>
</organism>
<keyword evidence="1" id="KW-0472">Membrane</keyword>
<keyword evidence="3" id="KW-1185">Reference proteome</keyword>
<dbReference type="Proteomes" id="UP001161247">
    <property type="component" value="Chromosome 9"/>
</dbReference>
<name>A0AAV1EEW7_OLDCO</name>
<keyword evidence="1" id="KW-1133">Transmembrane helix</keyword>
<gene>
    <name evidence="2" type="ORF">OLC1_LOCUS24197</name>
</gene>
<evidence type="ECO:0000313" key="3">
    <source>
        <dbReference type="Proteomes" id="UP001161247"/>
    </source>
</evidence>
<proteinExistence type="predicted"/>
<evidence type="ECO:0000313" key="2">
    <source>
        <dbReference type="EMBL" id="CAI9118295.1"/>
    </source>
</evidence>
<evidence type="ECO:0000256" key="1">
    <source>
        <dbReference type="SAM" id="Phobius"/>
    </source>
</evidence>
<keyword evidence="1" id="KW-0812">Transmembrane</keyword>
<sequence>MKTPLLHRKNEEPSIIDELFEVICDHKKLLLSIFIGIIVVLCFVFHHADPTITPEFKVETGSIYPLEFTPVGKNIPFNFPVGYNVTAGWNFNFSVTNPSKDYVLSYRNLTGLISYGMSAPWWWVVKDIPDFDQAENSTEILNVGFDWNQDVVIDPCHRVTKLLEKDISSGSSSRFHVVLTGKVTQKKAGNYSLDKEKVRILQVWGDLKVEFSPEGNATTTAGLAQALPRKCWTGVFTEFSVFFFGIRYPSQNNRRPCSCTNDGRYPSQDDCCCTNEGRYPSYPSQDGYPYYYTNGGSSPIVIRPPVGEGRRLLADRGLGRRSVS</sequence>
<feature type="transmembrane region" description="Helical" evidence="1">
    <location>
        <begin position="29"/>
        <end position="48"/>
    </location>
</feature>
<reference evidence="2" key="1">
    <citation type="submission" date="2023-03" db="EMBL/GenBank/DDBJ databases">
        <authorList>
            <person name="Julca I."/>
        </authorList>
    </citation>
    <scope>NUCLEOTIDE SEQUENCE</scope>
</reference>
<protein>
    <submittedName>
        <fullName evidence="2">OLC1v1019846C1</fullName>
    </submittedName>
</protein>
<dbReference type="AlphaFoldDB" id="A0AAV1EEW7"/>